<dbReference type="Proteomes" id="UP001501004">
    <property type="component" value="Unassembled WGS sequence"/>
</dbReference>
<keyword evidence="2" id="KW-0472">Membrane</keyword>
<evidence type="ECO:0000256" key="1">
    <source>
        <dbReference type="SAM" id="MobiDB-lite"/>
    </source>
</evidence>
<dbReference type="EMBL" id="BAABAE010000003">
    <property type="protein sequence ID" value="GAA3741259.1"/>
    <property type="molecule type" value="Genomic_DNA"/>
</dbReference>
<reference evidence="4" key="1">
    <citation type="journal article" date="2019" name="Int. J. Syst. Evol. Microbiol.">
        <title>The Global Catalogue of Microorganisms (GCM) 10K type strain sequencing project: providing services to taxonomists for standard genome sequencing and annotation.</title>
        <authorList>
            <consortium name="The Broad Institute Genomics Platform"/>
            <consortium name="The Broad Institute Genome Sequencing Center for Infectious Disease"/>
            <person name="Wu L."/>
            <person name="Ma J."/>
        </authorList>
    </citation>
    <scope>NUCLEOTIDE SEQUENCE [LARGE SCALE GENOMIC DNA]</scope>
    <source>
        <strain evidence="4">JCM 16949</strain>
    </source>
</reference>
<keyword evidence="4" id="KW-1185">Reference proteome</keyword>
<comment type="caution">
    <text evidence="3">The sequence shown here is derived from an EMBL/GenBank/DDBJ whole genome shotgun (WGS) entry which is preliminary data.</text>
</comment>
<name>A0ABP7FJF3_9MICO</name>
<feature type="region of interest" description="Disordered" evidence="1">
    <location>
        <begin position="1"/>
        <end position="20"/>
    </location>
</feature>
<proteinExistence type="predicted"/>
<evidence type="ECO:0008006" key="5">
    <source>
        <dbReference type="Google" id="ProtNLM"/>
    </source>
</evidence>
<organism evidence="3 4">
    <name type="scientific">Leifsonella bigeumensis</name>
    <dbReference type="NCBI Taxonomy" id="433643"/>
    <lineage>
        <taxon>Bacteria</taxon>
        <taxon>Bacillati</taxon>
        <taxon>Actinomycetota</taxon>
        <taxon>Actinomycetes</taxon>
        <taxon>Micrococcales</taxon>
        <taxon>Microbacteriaceae</taxon>
        <taxon>Leifsonella</taxon>
    </lineage>
</organism>
<evidence type="ECO:0000313" key="4">
    <source>
        <dbReference type="Proteomes" id="UP001501004"/>
    </source>
</evidence>
<feature type="transmembrane region" description="Helical" evidence="2">
    <location>
        <begin position="27"/>
        <end position="45"/>
    </location>
</feature>
<evidence type="ECO:0000256" key="2">
    <source>
        <dbReference type="SAM" id="Phobius"/>
    </source>
</evidence>
<protein>
    <recommendedName>
        <fullName evidence="5">Cytochrome aa3 subunit 4</fullName>
    </recommendedName>
</protein>
<accession>A0ABP7FJF3</accession>
<keyword evidence="2" id="KW-0812">Transmembrane</keyword>
<gene>
    <name evidence="3" type="ORF">GCM10022239_16190</name>
</gene>
<sequence>MRGGRDTMDAGPVAEDDVPAAGNPRKFVLLVYLSAIPLGLAGVLLLVWGNWLGWVALGLAVVQVGLGVKEQLKIGRD</sequence>
<keyword evidence="2" id="KW-1133">Transmembrane helix</keyword>
<evidence type="ECO:0000313" key="3">
    <source>
        <dbReference type="EMBL" id="GAA3741259.1"/>
    </source>
</evidence>